<evidence type="ECO:0000313" key="1">
    <source>
        <dbReference type="EMBL" id="SFM28072.1"/>
    </source>
</evidence>
<evidence type="ECO:0000313" key="2">
    <source>
        <dbReference type="Proteomes" id="UP000198535"/>
    </source>
</evidence>
<dbReference type="RefSeq" id="WP_091933228.1">
    <property type="nucleotide sequence ID" value="NZ_FOUJ01000001.1"/>
</dbReference>
<protein>
    <recommendedName>
        <fullName evidence="3">SatD family (SatD)</fullName>
    </recommendedName>
</protein>
<accession>A0A1I4PJW7</accession>
<dbReference type="AlphaFoldDB" id="A0A1I4PJW7"/>
<organism evidence="1 2">
    <name type="scientific">Methanolobus profundi</name>
    <dbReference type="NCBI Taxonomy" id="487685"/>
    <lineage>
        <taxon>Archaea</taxon>
        <taxon>Methanobacteriati</taxon>
        <taxon>Methanobacteriota</taxon>
        <taxon>Stenosarchaea group</taxon>
        <taxon>Methanomicrobia</taxon>
        <taxon>Methanosarcinales</taxon>
        <taxon>Methanosarcinaceae</taxon>
        <taxon>Methanolobus</taxon>
    </lineage>
</organism>
<sequence>MINEGSLCAVITGDLVSSSELGYQRRGSVISYLHSSFGSIAEQLQLNDAVLLPFDIYRGDSFQVVLTCPERALLASVLLSIKLSLFGEETNDLAARISIGIGTIGHIPDSGNVGEADGMAFRLSGRSLDMMKERDQGLLVTTPDAVLNLMFESQCAFFDLISGRWTDIQKEFIFEKLSGLTQEGIALKKGRSQSTVSQSLSSAGFDTVKKFLSNYEELFKHPGIFVEGDE</sequence>
<name>A0A1I4PJW7_9EURY</name>
<keyword evidence="2" id="KW-1185">Reference proteome</keyword>
<reference evidence="2" key="1">
    <citation type="submission" date="2016-10" db="EMBL/GenBank/DDBJ databases">
        <authorList>
            <person name="Varghese N."/>
            <person name="Submissions S."/>
        </authorList>
    </citation>
    <scope>NUCLEOTIDE SEQUENCE [LARGE SCALE GENOMIC DNA]</scope>
    <source>
        <strain evidence="2">Mob M</strain>
    </source>
</reference>
<gene>
    <name evidence="1" type="ORF">SAMN04488696_0714</name>
</gene>
<dbReference type="OrthoDB" id="111732at2157"/>
<proteinExistence type="predicted"/>
<dbReference type="EMBL" id="FOUJ01000001">
    <property type="protein sequence ID" value="SFM28072.1"/>
    <property type="molecule type" value="Genomic_DNA"/>
</dbReference>
<dbReference type="Proteomes" id="UP000198535">
    <property type="component" value="Unassembled WGS sequence"/>
</dbReference>
<evidence type="ECO:0008006" key="3">
    <source>
        <dbReference type="Google" id="ProtNLM"/>
    </source>
</evidence>
<dbReference type="STRING" id="487685.SAMN04488696_0714"/>